<evidence type="ECO:0000313" key="1">
    <source>
        <dbReference type="EMBL" id="EAQ90144.1"/>
    </source>
</evidence>
<dbReference type="RefSeq" id="XP_001222858.1">
    <property type="nucleotide sequence ID" value="XM_001222857.1"/>
</dbReference>
<evidence type="ECO:0008006" key="3">
    <source>
        <dbReference type="Google" id="ProtNLM"/>
    </source>
</evidence>
<dbReference type="OMA" id="ERCITFH"/>
<reference evidence="2" key="1">
    <citation type="journal article" date="2015" name="Genome Announc.">
        <title>Draft genome sequence of the cellulolytic fungus Chaetomium globosum.</title>
        <authorList>
            <person name="Cuomo C.A."/>
            <person name="Untereiner W.A."/>
            <person name="Ma L.-J."/>
            <person name="Grabherr M."/>
            <person name="Birren B.W."/>
        </authorList>
    </citation>
    <scope>NUCLEOTIDE SEQUENCE [LARGE SCALE GENOMIC DNA]</scope>
    <source>
        <strain evidence="2">ATCC 6205 / CBS 148.51 / DSM 1962 / NBRC 6347 / NRRL 1970</strain>
    </source>
</reference>
<protein>
    <recommendedName>
        <fullName evidence="3">Protein HRI1</fullName>
    </recommendedName>
</protein>
<gene>
    <name evidence="1" type="ORF">CHGG_06763</name>
</gene>
<evidence type="ECO:0000313" key="2">
    <source>
        <dbReference type="Proteomes" id="UP000001056"/>
    </source>
</evidence>
<proteinExistence type="predicted"/>
<dbReference type="AlphaFoldDB" id="Q2H3K2"/>
<sequence>MAVNHQIWPMDDLLAPYIRLTEADRLPHTPRVRLCMEAPPRLSTTLPYDISFYLQREDDDPRHCMIIWNAALDILIPSNLILLHHITNADGGLELERVDVEPDPTAEFRTPGANVKEKLPKLVMPGGSRLGFAAGTEAVPWPGREEHEARLGFASANDAELVWRWGEAKKRRAPDFVKASERVPGAPILVVTLDCPRELTLHKSRPGSSTFEVRAKVTYDAPASEKPITFRACDLWQSGSIGLRSRREGYEFYRYHKLDEGSDEQAWQVCEIDDEEEGCGIFDFDGPDIKVHIQEESDFISLRPGEFWTTAYQIQTPTDTRLPKDTKVGDRFRYRFLGATGVDWWDWGHVEDEHAETVVSLPSWRGRVVQPADNGGRPKLVVPASDHVEFRVVG</sequence>
<dbReference type="HOGENOM" id="CLU_036200_1_0_1"/>
<keyword evidence="2" id="KW-1185">Reference proteome</keyword>
<dbReference type="EMBL" id="CH408031">
    <property type="protein sequence ID" value="EAQ90144.1"/>
    <property type="molecule type" value="Genomic_DNA"/>
</dbReference>
<dbReference type="OrthoDB" id="4561120at2759"/>
<organism evidence="1 2">
    <name type="scientific">Chaetomium globosum (strain ATCC 6205 / CBS 148.51 / DSM 1962 / NBRC 6347 / NRRL 1970)</name>
    <name type="common">Soil fungus</name>
    <dbReference type="NCBI Taxonomy" id="306901"/>
    <lineage>
        <taxon>Eukaryota</taxon>
        <taxon>Fungi</taxon>
        <taxon>Dikarya</taxon>
        <taxon>Ascomycota</taxon>
        <taxon>Pezizomycotina</taxon>
        <taxon>Sordariomycetes</taxon>
        <taxon>Sordariomycetidae</taxon>
        <taxon>Sordariales</taxon>
        <taxon>Chaetomiaceae</taxon>
        <taxon>Chaetomium</taxon>
    </lineage>
</organism>
<dbReference type="GeneID" id="4390045"/>
<dbReference type="Proteomes" id="UP000001056">
    <property type="component" value="Unassembled WGS sequence"/>
</dbReference>
<dbReference type="InParanoid" id="Q2H3K2"/>
<accession>Q2H3K2</accession>
<dbReference type="eggNOG" id="ENOG502SQVR">
    <property type="taxonomic scope" value="Eukaryota"/>
</dbReference>
<name>Q2H3K2_CHAGB</name>
<dbReference type="VEuPathDB" id="FungiDB:CHGG_06763"/>